<evidence type="ECO:0000256" key="5">
    <source>
        <dbReference type="ARBA" id="ARBA00023004"/>
    </source>
</evidence>
<dbReference type="PANTHER" id="PTHR11228">
    <property type="entry name" value="RADICAL SAM DOMAIN PROTEIN"/>
    <property type="match status" value="1"/>
</dbReference>
<dbReference type="GO" id="GO:0046872">
    <property type="term" value="F:metal ion binding"/>
    <property type="evidence" value="ECO:0007669"/>
    <property type="project" value="UniProtKB-KW"/>
</dbReference>
<keyword evidence="2" id="KW-0004">4Fe-4S</keyword>
<dbReference type="SFLD" id="SFLDG01067">
    <property type="entry name" value="SPASM/twitch_domain_containing"/>
    <property type="match status" value="1"/>
</dbReference>
<dbReference type="Pfam" id="PF04055">
    <property type="entry name" value="Radical_SAM"/>
    <property type="match status" value="1"/>
</dbReference>
<evidence type="ECO:0000256" key="1">
    <source>
        <dbReference type="ARBA" id="ARBA00001966"/>
    </source>
</evidence>
<dbReference type="InterPro" id="IPR023885">
    <property type="entry name" value="4Fe4S-binding_SPASM_dom"/>
</dbReference>
<dbReference type="Gene3D" id="3.20.20.70">
    <property type="entry name" value="Aldolase class I"/>
    <property type="match status" value="1"/>
</dbReference>
<dbReference type="InterPro" id="IPR034391">
    <property type="entry name" value="AdoMet-like_SPASM_containing"/>
</dbReference>
<accession>A0A1F7RR61</accession>
<dbReference type="PANTHER" id="PTHR11228:SF7">
    <property type="entry name" value="PQQA PEPTIDE CYCLASE"/>
    <property type="match status" value="1"/>
</dbReference>
<dbReference type="GO" id="GO:0051536">
    <property type="term" value="F:iron-sulfur cluster binding"/>
    <property type="evidence" value="ECO:0007669"/>
    <property type="project" value="UniProtKB-KW"/>
</dbReference>
<dbReference type="SFLD" id="SFLDG01387">
    <property type="entry name" value="BtrN-like_SPASM_domain_contain"/>
    <property type="match status" value="1"/>
</dbReference>
<dbReference type="SUPFAM" id="SSF102114">
    <property type="entry name" value="Radical SAM enzymes"/>
    <property type="match status" value="1"/>
</dbReference>
<dbReference type="GO" id="GO:0003824">
    <property type="term" value="F:catalytic activity"/>
    <property type="evidence" value="ECO:0007669"/>
    <property type="project" value="InterPro"/>
</dbReference>
<dbReference type="Proteomes" id="UP000178797">
    <property type="component" value="Unassembled WGS sequence"/>
</dbReference>
<evidence type="ECO:0000259" key="7">
    <source>
        <dbReference type="PROSITE" id="PS51918"/>
    </source>
</evidence>
<keyword evidence="3" id="KW-0949">S-adenosyl-L-methionine</keyword>
<evidence type="ECO:0000256" key="3">
    <source>
        <dbReference type="ARBA" id="ARBA00022691"/>
    </source>
</evidence>
<dbReference type="InterPro" id="IPR013785">
    <property type="entry name" value="Aldolase_TIM"/>
</dbReference>
<sequence>MSRGYFLPEDGNSLFPSFYYKIIKGFEPFPEFPKKVQVETKSGCNAKCLFCPSGKENTRIPHGTMEWNLYKKIIDECVKHPVRRISPYLSNEPLLDREIGKKIKYITLNKKDSTYTKINTNASLLDEEMALSLFDSGLDKISISFHGITKESYEKSMRGLNFKKNLENVKRFVKLKREKNLKKPNIRITMIHTSVVDKELDEIRKFWHQLRLKVDVRALENRVNEKVLTAKLNLKKWERLKNCRRLMEQAYISYNGDVILCCVDWERTTVLGNLKEQSLEEIWNSKKYMEIRKKYINGDIKDTICGKCFIQDEKDFIME</sequence>
<evidence type="ECO:0000313" key="9">
    <source>
        <dbReference type="Proteomes" id="UP000178797"/>
    </source>
</evidence>
<dbReference type="InterPro" id="IPR058240">
    <property type="entry name" value="rSAM_sf"/>
</dbReference>
<dbReference type="SFLD" id="SFLDS00029">
    <property type="entry name" value="Radical_SAM"/>
    <property type="match status" value="1"/>
</dbReference>
<keyword evidence="6" id="KW-0411">Iron-sulfur</keyword>
<dbReference type="CDD" id="cd01335">
    <property type="entry name" value="Radical_SAM"/>
    <property type="match status" value="1"/>
</dbReference>
<evidence type="ECO:0000256" key="2">
    <source>
        <dbReference type="ARBA" id="ARBA00022485"/>
    </source>
</evidence>
<keyword evidence="4" id="KW-0479">Metal-binding</keyword>
<dbReference type="InterPro" id="IPR050377">
    <property type="entry name" value="Radical_SAM_PqqE_MftC-like"/>
</dbReference>
<dbReference type="CDD" id="cd21109">
    <property type="entry name" value="SPASM"/>
    <property type="match status" value="1"/>
</dbReference>
<evidence type="ECO:0000256" key="4">
    <source>
        <dbReference type="ARBA" id="ARBA00022723"/>
    </source>
</evidence>
<keyword evidence="5" id="KW-0408">Iron</keyword>
<evidence type="ECO:0000256" key="6">
    <source>
        <dbReference type="ARBA" id="ARBA00023014"/>
    </source>
</evidence>
<organism evidence="8 9">
    <name type="scientific">Candidatus Schekmanbacteria bacterium RBG_16_38_10</name>
    <dbReference type="NCBI Taxonomy" id="1817879"/>
    <lineage>
        <taxon>Bacteria</taxon>
        <taxon>Candidatus Schekmaniibacteriota</taxon>
    </lineage>
</organism>
<comment type="cofactor">
    <cofactor evidence="1">
        <name>[4Fe-4S] cluster</name>
        <dbReference type="ChEBI" id="CHEBI:49883"/>
    </cofactor>
</comment>
<dbReference type="Pfam" id="PF13186">
    <property type="entry name" value="SPASM"/>
    <property type="match status" value="1"/>
</dbReference>
<feature type="domain" description="Radical SAM core" evidence="7">
    <location>
        <begin position="30"/>
        <end position="258"/>
    </location>
</feature>
<dbReference type="InterPro" id="IPR007197">
    <property type="entry name" value="rSAM"/>
</dbReference>
<dbReference type="PROSITE" id="PS51918">
    <property type="entry name" value="RADICAL_SAM"/>
    <property type="match status" value="1"/>
</dbReference>
<name>A0A1F7RR61_9BACT</name>
<gene>
    <name evidence="8" type="ORF">A2W05_02680</name>
</gene>
<proteinExistence type="predicted"/>
<reference evidence="8 9" key="1">
    <citation type="journal article" date="2016" name="Nat. Commun.">
        <title>Thousands of microbial genomes shed light on interconnected biogeochemical processes in an aquifer system.</title>
        <authorList>
            <person name="Anantharaman K."/>
            <person name="Brown C.T."/>
            <person name="Hug L.A."/>
            <person name="Sharon I."/>
            <person name="Castelle C.J."/>
            <person name="Probst A.J."/>
            <person name="Thomas B.C."/>
            <person name="Singh A."/>
            <person name="Wilkins M.J."/>
            <person name="Karaoz U."/>
            <person name="Brodie E.L."/>
            <person name="Williams K.H."/>
            <person name="Hubbard S.S."/>
            <person name="Banfield J.F."/>
        </authorList>
    </citation>
    <scope>NUCLEOTIDE SEQUENCE [LARGE SCALE GENOMIC DNA]</scope>
</reference>
<dbReference type="AlphaFoldDB" id="A0A1F7RR61"/>
<comment type="caution">
    <text evidence="8">The sequence shown here is derived from an EMBL/GenBank/DDBJ whole genome shotgun (WGS) entry which is preliminary data.</text>
</comment>
<dbReference type="EMBL" id="MGDE01000225">
    <property type="protein sequence ID" value="OGL43494.1"/>
    <property type="molecule type" value="Genomic_DNA"/>
</dbReference>
<evidence type="ECO:0000313" key="8">
    <source>
        <dbReference type="EMBL" id="OGL43494.1"/>
    </source>
</evidence>
<protein>
    <recommendedName>
        <fullName evidence="7">Radical SAM core domain-containing protein</fullName>
    </recommendedName>
</protein>